<dbReference type="Proteomes" id="UP000807306">
    <property type="component" value="Unassembled WGS sequence"/>
</dbReference>
<keyword evidence="5" id="KW-0819">tRNA processing</keyword>
<keyword evidence="10" id="KW-0862">Zinc</keyword>
<evidence type="ECO:0000256" key="8">
    <source>
        <dbReference type="ARBA" id="ARBA00022759"/>
    </source>
</evidence>
<feature type="region of interest" description="Disordered" evidence="11">
    <location>
        <begin position="248"/>
        <end position="271"/>
    </location>
</feature>
<dbReference type="GO" id="GO:0042781">
    <property type="term" value="F:3'-tRNA processing endoribonuclease activity"/>
    <property type="evidence" value="ECO:0007669"/>
    <property type="project" value="UniProtKB-EC"/>
</dbReference>
<feature type="compositionally biased region" description="Basic residues" evidence="11">
    <location>
        <begin position="248"/>
        <end position="259"/>
    </location>
</feature>
<dbReference type="CDD" id="cd07718">
    <property type="entry name" value="RNaseZ_ELAC1_ELAC2-C-term-like_MBL-fold"/>
    <property type="match status" value="1"/>
</dbReference>
<dbReference type="OrthoDB" id="527344at2759"/>
<dbReference type="AlphaFoldDB" id="A0A9P6E9C1"/>
<evidence type="ECO:0000259" key="12">
    <source>
        <dbReference type="Pfam" id="PF13691"/>
    </source>
</evidence>
<organism evidence="13 14">
    <name type="scientific">Crepidotus variabilis</name>
    <dbReference type="NCBI Taxonomy" id="179855"/>
    <lineage>
        <taxon>Eukaryota</taxon>
        <taxon>Fungi</taxon>
        <taxon>Dikarya</taxon>
        <taxon>Basidiomycota</taxon>
        <taxon>Agaricomycotina</taxon>
        <taxon>Agaricomycetes</taxon>
        <taxon>Agaricomycetidae</taxon>
        <taxon>Agaricales</taxon>
        <taxon>Agaricineae</taxon>
        <taxon>Crepidotaceae</taxon>
        <taxon>Crepidotus</taxon>
    </lineage>
</organism>
<comment type="similarity">
    <text evidence="3">Belongs to the RNase Z family.</text>
</comment>
<evidence type="ECO:0000256" key="2">
    <source>
        <dbReference type="ARBA" id="ARBA00001947"/>
    </source>
</evidence>
<comment type="caution">
    <text evidence="13">The sequence shown here is derived from an EMBL/GenBank/DDBJ whole genome shotgun (WGS) entry which is preliminary data.</text>
</comment>
<evidence type="ECO:0000256" key="5">
    <source>
        <dbReference type="ARBA" id="ARBA00022694"/>
    </source>
</evidence>
<feature type="domain" description="tRNase Z endonuclease" evidence="12">
    <location>
        <begin position="8"/>
        <end position="62"/>
    </location>
</feature>
<keyword evidence="7" id="KW-0479">Metal-binding</keyword>
<accession>A0A9P6E9C1</accession>
<gene>
    <name evidence="13" type="ORF">CPB83DRAFT_860056</name>
</gene>
<feature type="region of interest" description="Disordered" evidence="11">
    <location>
        <begin position="287"/>
        <end position="313"/>
    </location>
</feature>
<dbReference type="GO" id="GO:1990180">
    <property type="term" value="P:mitochondrial tRNA 3'-end processing"/>
    <property type="evidence" value="ECO:0007669"/>
    <property type="project" value="TreeGrafter"/>
</dbReference>
<dbReference type="Gene3D" id="3.60.15.10">
    <property type="entry name" value="Ribonuclease Z/Hydroxyacylglutathione hydrolase-like"/>
    <property type="match status" value="2"/>
</dbReference>
<name>A0A9P6E9C1_9AGAR</name>
<dbReference type="EMBL" id="MU157888">
    <property type="protein sequence ID" value="KAF9525128.1"/>
    <property type="molecule type" value="Genomic_DNA"/>
</dbReference>
<keyword evidence="9" id="KW-0378">Hydrolase</keyword>
<proteinExistence type="inferred from homology"/>
<dbReference type="PANTHER" id="PTHR12553:SF49">
    <property type="entry name" value="ZINC PHOSPHODIESTERASE ELAC PROTEIN 2"/>
    <property type="match status" value="1"/>
</dbReference>
<dbReference type="EC" id="3.1.26.11" evidence="4"/>
<dbReference type="PANTHER" id="PTHR12553">
    <property type="entry name" value="ZINC PHOSPHODIESTERASE ELAC PROTEIN 2"/>
    <property type="match status" value="1"/>
</dbReference>
<evidence type="ECO:0000313" key="13">
    <source>
        <dbReference type="EMBL" id="KAF9525128.1"/>
    </source>
</evidence>
<evidence type="ECO:0000256" key="6">
    <source>
        <dbReference type="ARBA" id="ARBA00022722"/>
    </source>
</evidence>
<protein>
    <recommendedName>
        <fullName evidence="4">ribonuclease Z</fullName>
        <ecNumber evidence="4">3.1.26.11</ecNumber>
    </recommendedName>
</protein>
<evidence type="ECO:0000256" key="3">
    <source>
        <dbReference type="ARBA" id="ARBA00007823"/>
    </source>
</evidence>
<keyword evidence="8" id="KW-0255">Endonuclease</keyword>
<keyword evidence="6" id="KW-0540">Nuclease</keyword>
<evidence type="ECO:0000313" key="14">
    <source>
        <dbReference type="Proteomes" id="UP000807306"/>
    </source>
</evidence>
<evidence type="ECO:0000256" key="10">
    <source>
        <dbReference type="ARBA" id="ARBA00022833"/>
    </source>
</evidence>
<dbReference type="InterPro" id="IPR047151">
    <property type="entry name" value="RNZ2-like"/>
</dbReference>
<evidence type="ECO:0000256" key="9">
    <source>
        <dbReference type="ARBA" id="ARBA00022801"/>
    </source>
</evidence>
<dbReference type="InterPro" id="IPR036866">
    <property type="entry name" value="RibonucZ/Hydroxyglut_hydro"/>
</dbReference>
<dbReference type="SUPFAM" id="SSF56281">
    <property type="entry name" value="Metallo-hydrolase/oxidoreductase"/>
    <property type="match status" value="2"/>
</dbReference>
<dbReference type="GO" id="GO:0046872">
    <property type="term" value="F:metal ion binding"/>
    <property type="evidence" value="ECO:0007669"/>
    <property type="project" value="UniProtKB-KW"/>
</dbReference>
<comment type="catalytic activity">
    <reaction evidence="1">
        <text>Endonucleolytic cleavage of RNA, removing extra 3' nucleotides from tRNA precursor, generating 3' termini of tRNAs. A 3'-hydroxy group is left at the tRNA terminus and a 5'-phosphoryl group is left at the trailer molecule.</text>
        <dbReference type="EC" id="3.1.26.11"/>
    </reaction>
</comment>
<dbReference type="Pfam" id="PF13691">
    <property type="entry name" value="Lactamase_B_4"/>
    <property type="match status" value="1"/>
</dbReference>
<feature type="compositionally biased region" description="Basic and acidic residues" evidence="11">
    <location>
        <begin position="168"/>
        <end position="182"/>
    </location>
</feature>
<reference evidence="13" key="1">
    <citation type="submission" date="2020-11" db="EMBL/GenBank/DDBJ databases">
        <authorList>
            <consortium name="DOE Joint Genome Institute"/>
            <person name="Ahrendt S."/>
            <person name="Riley R."/>
            <person name="Andreopoulos W."/>
            <person name="Labutti K."/>
            <person name="Pangilinan J."/>
            <person name="Ruiz-Duenas F.J."/>
            <person name="Barrasa J.M."/>
            <person name="Sanchez-Garcia M."/>
            <person name="Camarero S."/>
            <person name="Miyauchi S."/>
            <person name="Serrano A."/>
            <person name="Linde D."/>
            <person name="Babiker R."/>
            <person name="Drula E."/>
            <person name="Ayuso-Fernandez I."/>
            <person name="Pacheco R."/>
            <person name="Padilla G."/>
            <person name="Ferreira P."/>
            <person name="Barriuso J."/>
            <person name="Kellner H."/>
            <person name="Castanera R."/>
            <person name="Alfaro M."/>
            <person name="Ramirez L."/>
            <person name="Pisabarro A.G."/>
            <person name="Kuo A."/>
            <person name="Tritt A."/>
            <person name="Lipzen A."/>
            <person name="He G."/>
            <person name="Yan M."/>
            <person name="Ng V."/>
            <person name="Cullen D."/>
            <person name="Martin F."/>
            <person name="Rosso M.-N."/>
            <person name="Henrissat B."/>
            <person name="Hibbett D."/>
            <person name="Martinez A.T."/>
            <person name="Grigoriev I.V."/>
        </authorList>
    </citation>
    <scope>NUCLEOTIDE SEQUENCE</scope>
    <source>
        <strain evidence="13">CBS 506.95</strain>
    </source>
</reference>
<comment type="cofactor">
    <cofactor evidence="2">
        <name>Zn(2+)</name>
        <dbReference type="ChEBI" id="CHEBI:29105"/>
    </cofactor>
</comment>
<evidence type="ECO:0000256" key="7">
    <source>
        <dbReference type="ARBA" id="ARBA00022723"/>
    </source>
</evidence>
<evidence type="ECO:0000256" key="1">
    <source>
        <dbReference type="ARBA" id="ARBA00000402"/>
    </source>
</evidence>
<evidence type="ECO:0000256" key="11">
    <source>
        <dbReference type="SAM" id="MobiDB-lite"/>
    </source>
</evidence>
<dbReference type="GO" id="GO:0005739">
    <property type="term" value="C:mitochondrion"/>
    <property type="evidence" value="ECO:0007669"/>
    <property type="project" value="TreeGrafter"/>
</dbReference>
<sequence length="953" mass="106085">MTWSSTVHTTISTDTEPSIIVTFADAKYIFNASENTGRAFLQSNRNWRKTKGLFFTQARVEKTSGLCGLIMTLADATFDKLGLYGPPGLKQILASTRFYNYRDSIDVQAKEIPWTSSSDQSHEPCFSDANVTVYPIPALPFKYVAGASDHLVSPSIPLTSSGAQEPELPEKRKRDPSPDSPRKRLNPGNLVPGRMALSEELLRELKKKDVEPATFSGAIADEYRDMILRTMYPNTNPPEDPTAEVKINQKKKSRAGMKRKAGESPPPTTSNIEVEYMNTEVDIDTRRRSRNTLPNGFHKQLPKFSSDLPPSSTPPSMSYLVVGPHYRGKFDVEKARELGVQGRDRGKLTQGETVTFQVKVGEEIVERMVKPEDVLAEPEKPSAILILDTPSPDHIPSLLATFSESEFYRQLWNESGSSTQGQQITLRAIYHLCGDDVLEHEQFRILMKGFGPDVHHIIASKDHCPDPVTFTSAAFSQLRLNSLDEKVFPLPNHSLAPRKDYLALPNLPPKIQLMTSSLHMTVRPFSPPALDPVAAAIDKFHPIMSGSEILDLSPQMQNCVRAAKANVKRQIAAREVEGASPPVGKDVGIIPLGTGGSAPGKYRNVLATLIRIPEWGNILLDTGEGTWGQLARNFGLHRQDGQYDSWQALRDLKCIFVSHIHADHHVGLAHLLARRKMLDPPPKHPLYIVSLRTLHLYLRELSDVQDLGLFDPSGNGVIPILSESLHFRNTDSYPTTGMWQVGGDEAWLDFETSARNAKAMCNYLGLEHFRTADMYHYCRCFGCNFKHKDGWSVSFSGDTMPTDNLVWLGQDSTVLIHEATMANEEADIAKKKGHSTIGQAVNIGKKMNASNILLTHFSGRHPKLPPSVTREMMEVAPDTKHVVVPALDHANLTISEMWKMSCYVPALLINFRETNEADSETDALPIWTKRSRDPPRRVQKPAPIKKLNLVATG</sequence>
<dbReference type="InterPro" id="IPR027794">
    <property type="entry name" value="tRNase_Z_dom"/>
</dbReference>
<keyword evidence="14" id="KW-1185">Reference proteome</keyword>
<evidence type="ECO:0000256" key="4">
    <source>
        <dbReference type="ARBA" id="ARBA00012477"/>
    </source>
</evidence>
<feature type="region of interest" description="Disordered" evidence="11">
    <location>
        <begin position="155"/>
        <end position="193"/>
    </location>
</feature>